<accession>A0A6I9QCZ5</accession>
<evidence type="ECO:0000313" key="2">
    <source>
        <dbReference type="RefSeq" id="XP_010907350.3"/>
    </source>
</evidence>
<dbReference type="InParanoid" id="A0A6I9QCZ5"/>
<dbReference type="PANTHER" id="PTHR35455:SF1">
    <property type="entry name" value="AGAP005842-PA"/>
    <property type="match status" value="1"/>
</dbReference>
<protein>
    <submittedName>
        <fullName evidence="2">Uncharacterized protein LOC105034026 isoform X1</fullName>
    </submittedName>
</protein>
<proteinExistence type="predicted"/>
<gene>
    <name evidence="2" type="primary">LOC105034026</name>
</gene>
<dbReference type="Proteomes" id="UP000504607">
    <property type="component" value="Unplaced"/>
</dbReference>
<dbReference type="OrthoDB" id="1915375at2759"/>
<organism evidence="1 2">
    <name type="scientific">Elaeis guineensis var. tenera</name>
    <name type="common">Oil palm</name>
    <dbReference type="NCBI Taxonomy" id="51953"/>
    <lineage>
        <taxon>Eukaryota</taxon>
        <taxon>Viridiplantae</taxon>
        <taxon>Streptophyta</taxon>
        <taxon>Embryophyta</taxon>
        <taxon>Tracheophyta</taxon>
        <taxon>Spermatophyta</taxon>
        <taxon>Magnoliopsida</taxon>
        <taxon>Liliopsida</taxon>
        <taxon>Arecaceae</taxon>
        <taxon>Arecoideae</taxon>
        <taxon>Cocoseae</taxon>
        <taxon>Elaeidinae</taxon>
        <taxon>Elaeis</taxon>
    </lineage>
</organism>
<dbReference type="AlphaFoldDB" id="A0A6I9QCZ5"/>
<name>A0A6I9QCZ5_ELAGV</name>
<dbReference type="RefSeq" id="XP_010907350.3">
    <property type="nucleotide sequence ID" value="XM_010909048.3"/>
</dbReference>
<sequence>MGRNKEKISLPLSRRRRTKQNMKKFTAAATLPPPRTIFPMMMGILFFSSSTLALAKPSSRAISDSEISDRKNACYADIDSGLRGERCRSSMIAKENCALKCVSPLCYELIYESDPLEEGERDYRAMEFNYCTQKI</sequence>
<dbReference type="PANTHER" id="PTHR35455">
    <property type="entry name" value="UNNAMED PRODUCT"/>
    <property type="match status" value="1"/>
</dbReference>
<dbReference type="InterPro" id="IPR031985">
    <property type="entry name" value="DUF4787"/>
</dbReference>
<dbReference type="Pfam" id="PF16029">
    <property type="entry name" value="DUF4787"/>
    <property type="match status" value="1"/>
</dbReference>
<reference evidence="2" key="1">
    <citation type="submission" date="2025-08" db="UniProtKB">
        <authorList>
            <consortium name="RefSeq"/>
        </authorList>
    </citation>
    <scope>IDENTIFICATION</scope>
</reference>
<evidence type="ECO:0000313" key="1">
    <source>
        <dbReference type="Proteomes" id="UP000504607"/>
    </source>
</evidence>
<keyword evidence="1" id="KW-1185">Reference proteome</keyword>